<dbReference type="GO" id="GO:0008677">
    <property type="term" value="F:2-dehydropantoate 2-reductase activity"/>
    <property type="evidence" value="ECO:0007669"/>
    <property type="project" value="UniProtKB-EC"/>
</dbReference>
<comment type="catalytic activity">
    <reaction evidence="4">
        <text>(R)-pantoate + NADP(+) = 2-dehydropantoate + NADPH + H(+)</text>
        <dbReference type="Rhea" id="RHEA:16233"/>
        <dbReference type="ChEBI" id="CHEBI:11561"/>
        <dbReference type="ChEBI" id="CHEBI:15378"/>
        <dbReference type="ChEBI" id="CHEBI:15980"/>
        <dbReference type="ChEBI" id="CHEBI:57783"/>
        <dbReference type="ChEBI" id="CHEBI:58349"/>
        <dbReference type="EC" id="1.1.1.169"/>
    </reaction>
</comment>
<keyword evidence="4" id="KW-0566">Pantothenate biosynthesis</keyword>
<dbReference type="Gene3D" id="1.10.1040.10">
    <property type="entry name" value="N-(1-d-carboxylethyl)-l-norvaline Dehydrogenase, domain 2"/>
    <property type="match status" value="1"/>
</dbReference>
<dbReference type="AlphaFoldDB" id="Q2JBV5"/>
<evidence type="ECO:0000256" key="1">
    <source>
        <dbReference type="ARBA" id="ARBA00007870"/>
    </source>
</evidence>
<dbReference type="SUPFAM" id="SSF48179">
    <property type="entry name" value="6-phosphogluconate dehydrogenase C-terminal domain-like"/>
    <property type="match status" value="1"/>
</dbReference>
<dbReference type="OrthoDB" id="9796561at2"/>
<protein>
    <recommendedName>
        <fullName evidence="4">2-dehydropantoate 2-reductase</fullName>
        <ecNumber evidence="4">1.1.1.169</ecNumber>
    </recommendedName>
    <alternativeName>
        <fullName evidence="4">Ketopantoate reductase</fullName>
    </alternativeName>
</protein>
<evidence type="ECO:0000256" key="3">
    <source>
        <dbReference type="ARBA" id="ARBA00023002"/>
    </source>
</evidence>
<dbReference type="PANTHER" id="PTHR21708">
    <property type="entry name" value="PROBABLE 2-DEHYDROPANTOATE 2-REDUCTASE"/>
    <property type="match status" value="1"/>
</dbReference>
<dbReference type="GO" id="GO:0005737">
    <property type="term" value="C:cytoplasm"/>
    <property type="evidence" value="ECO:0007669"/>
    <property type="project" value="TreeGrafter"/>
</dbReference>
<dbReference type="STRING" id="106370.Francci3_1861"/>
<gene>
    <name evidence="7" type="ordered locus">Francci3_1861</name>
</gene>
<feature type="domain" description="Ketopantoate reductase N-terminal" evidence="5">
    <location>
        <begin position="10"/>
        <end position="156"/>
    </location>
</feature>
<proteinExistence type="inferred from homology"/>
<reference evidence="7 8" key="1">
    <citation type="journal article" date="2007" name="Genome Res.">
        <title>Genome characteristics of facultatively symbiotic Frankia sp. strains reflect host range and host plant biogeography.</title>
        <authorList>
            <person name="Normand P."/>
            <person name="Lapierre P."/>
            <person name="Tisa L.S."/>
            <person name="Gogarten J.P."/>
            <person name="Alloisio N."/>
            <person name="Bagnarol E."/>
            <person name="Bassi C.A."/>
            <person name="Berry A.M."/>
            <person name="Bickhart D.M."/>
            <person name="Choisne N."/>
            <person name="Couloux A."/>
            <person name="Cournoyer B."/>
            <person name="Cruveiller S."/>
            <person name="Daubin V."/>
            <person name="Demange N."/>
            <person name="Francino M.P."/>
            <person name="Goltsman E."/>
            <person name="Huang Y."/>
            <person name="Kopp O.R."/>
            <person name="Labarre L."/>
            <person name="Lapidus A."/>
            <person name="Lavire C."/>
            <person name="Marechal J."/>
            <person name="Martinez M."/>
            <person name="Mastronunzio J.E."/>
            <person name="Mullin B.C."/>
            <person name="Niemann J."/>
            <person name="Pujic P."/>
            <person name="Rawnsley T."/>
            <person name="Rouy Z."/>
            <person name="Schenowitz C."/>
            <person name="Sellstedt A."/>
            <person name="Tavares F."/>
            <person name="Tomkins J.P."/>
            <person name="Vallenet D."/>
            <person name="Valverde C."/>
            <person name="Wall L.G."/>
            <person name="Wang Y."/>
            <person name="Medigue C."/>
            <person name="Benson D.R."/>
        </authorList>
    </citation>
    <scope>NUCLEOTIDE SEQUENCE [LARGE SCALE GENOMIC DNA]</scope>
    <source>
        <strain evidence="8">DSM 45818 / CECT 9043 / CcI3</strain>
    </source>
</reference>
<dbReference type="RefSeq" id="WP_011436297.1">
    <property type="nucleotide sequence ID" value="NC_007777.1"/>
</dbReference>
<dbReference type="PhylomeDB" id="Q2JBV5"/>
<dbReference type="InterPro" id="IPR003710">
    <property type="entry name" value="ApbA"/>
</dbReference>
<dbReference type="UniPathway" id="UPA00028">
    <property type="reaction ID" value="UER00004"/>
</dbReference>
<dbReference type="EMBL" id="CP000249">
    <property type="protein sequence ID" value="ABD11237.1"/>
    <property type="molecule type" value="Genomic_DNA"/>
</dbReference>
<dbReference type="NCBIfam" id="TIGR00745">
    <property type="entry name" value="apbA_panE"/>
    <property type="match status" value="1"/>
</dbReference>
<dbReference type="Gene3D" id="3.40.50.720">
    <property type="entry name" value="NAD(P)-binding Rossmann-like Domain"/>
    <property type="match status" value="1"/>
</dbReference>
<evidence type="ECO:0000313" key="8">
    <source>
        <dbReference type="Proteomes" id="UP000001937"/>
    </source>
</evidence>
<keyword evidence="8" id="KW-1185">Reference proteome</keyword>
<accession>Q2JBV5</accession>
<feature type="domain" description="Ketopantoate reductase C-terminal" evidence="6">
    <location>
        <begin position="185"/>
        <end position="308"/>
    </location>
</feature>
<dbReference type="Pfam" id="PF08546">
    <property type="entry name" value="ApbA_C"/>
    <property type="match status" value="1"/>
</dbReference>
<sequence>MTARAGGPRIAVVGAGAVGGYLGGRLAGAGHEVEFLARGENLAALQKNGLRVMDDSGCWSVPDVSASDDPDDIGRVDFVLLCVKTGQLSDAVESLGLMVGPDTAVLTLQNGVDAPGQVAARIGRRRVLPGTIRIAATMAGPGEIRHAGTTCEVSFTAWDGQASRQVTRLRELFRESQVTVTEPDDIWATLWAKFLMVVPVGSLGAATGGATIGELRSRSGTRQLLIAGMREIYEAGLGLGIFLPDDAVDTAMGLVDRQSAGVTTSLQRDILTGRRSELDAWTGAAVRLAHDAGLSAPVHELLYELLAIRESRAAEAA</sequence>
<dbReference type="InterPro" id="IPR013752">
    <property type="entry name" value="KPA_reductase"/>
</dbReference>
<dbReference type="InterPro" id="IPR013332">
    <property type="entry name" value="KPR_N"/>
</dbReference>
<dbReference type="PANTHER" id="PTHR21708:SF26">
    <property type="entry name" value="2-DEHYDROPANTOATE 2-REDUCTASE"/>
    <property type="match status" value="1"/>
</dbReference>
<evidence type="ECO:0000256" key="2">
    <source>
        <dbReference type="ARBA" id="ARBA00022857"/>
    </source>
</evidence>
<dbReference type="Proteomes" id="UP000001937">
    <property type="component" value="Chromosome"/>
</dbReference>
<comment type="function">
    <text evidence="4">Catalyzes the NADPH-dependent reduction of ketopantoate into pantoic acid.</text>
</comment>
<dbReference type="SUPFAM" id="SSF51735">
    <property type="entry name" value="NAD(P)-binding Rossmann-fold domains"/>
    <property type="match status" value="1"/>
</dbReference>
<keyword evidence="2 4" id="KW-0521">NADP</keyword>
<dbReference type="InterPro" id="IPR051402">
    <property type="entry name" value="KPR-Related"/>
</dbReference>
<evidence type="ECO:0000259" key="5">
    <source>
        <dbReference type="Pfam" id="PF02558"/>
    </source>
</evidence>
<comment type="pathway">
    <text evidence="4">Cofactor biosynthesis; (R)-pantothenate biosynthesis; (R)-pantoate from 3-methyl-2-oxobutanoate: step 2/2.</text>
</comment>
<dbReference type="FunFam" id="3.40.50.720:FF:000307">
    <property type="entry name" value="2-dehydropantoate 2-reductase"/>
    <property type="match status" value="1"/>
</dbReference>
<evidence type="ECO:0000313" key="7">
    <source>
        <dbReference type="EMBL" id="ABD11237.1"/>
    </source>
</evidence>
<evidence type="ECO:0000259" key="6">
    <source>
        <dbReference type="Pfam" id="PF08546"/>
    </source>
</evidence>
<dbReference type="Pfam" id="PF02558">
    <property type="entry name" value="ApbA"/>
    <property type="match status" value="1"/>
</dbReference>
<dbReference type="KEGG" id="fra:Francci3_1861"/>
<keyword evidence="3 4" id="KW-0560">Oxidoreductase</keyword>
<dbReference type="InterPro" id="IPR036291">
    <property type="entry name" value="NAD(P)-bd_dom_sf"/>
</dbReference>
<dbReference type="HOGENOM" id="CLU_031468_6_1_11"/>
<comment type="similarity">
    <text evidence="1 4">Belongs to the ketopantoate reductase family.</text>
</comment>
<dbReference type="EC" id="1.1.1.169" evidence="4"/>
<dbReference type="InterPro" id="IPR008927">
    <property type="entry name" value="6-PGluconate_DH-like_C_sf"/>
</dbReference>
<organism evidence="7 8">
    <name type="scientific">Frankia casuarinae (strain DSM 45818 / CECT 9043 / HFP020203 / CcI3)</name>
    <dbReference type="NCBI Taxonomy" id="106370"/>
    <lineage>
        <taxon>Bacteria</taxon>
        <taxon>Bacillati</taxon>
        <taxon>Actinomycetota</taxon>
        <taxon>Actinomycetes</taxon>
        <taxon>Frankiales</taxon>
        <taxon>Frankiaceae</taxon>
        <taxon>Frankia</taxon>
    </lineage>
</organism>
<dbReference type="NCBIfam" id="NF005091">
    <property type="entry name" value="PRK06522.2-2"/>
    <property type="match status" value="1"/>
</dbReference>
<name>Q2JBV5_FRACC</name>
<dbReference type="eggNOG" id="COG1893">
    <property type="taxonomic scope" value="Bacteria"/>
</dbReference>
<dbReference type="GO" id="GO:0015940">
    <property type="term" value="P:pantothenate biosynthetic process"/>
    <property type="evidence" value="ECO:0007669"/>
    <property type="project" value="UniProtKB-UniPathway"/>
</dbReference>
<evidence type="ECO:0000256" key="4">
    <source>
        <dbReference type="RuleBase" id="RU362068"/>
    </source>
</evidence>
<dbReference type="InterPro" id="IPR013328">
    <property type="entry name" value="6PGD_dom2"/>
</dbReference>